<dbReference type="EMBL" id="BOQP01000027">
    <property type="protein sequence ID" value="GIM76026.1"/>
    <property type="molecule type" value="Genomic_DNA"/>
</dbReference>
<dbReference type="InterPro" id="IPR001867">
    <property type="entry name" value="OmpR/PhoB-type_DNA-bd"/>
</dbReference>
<dbReference type="PANTHER" id="PTHR35807:SF1">
    <property type="entry name" value="TRANSCRIPTIONAL REGULATOR REDD"/>
    <property type="match status" value="1"/>
</dbReference>
<dbReference type="InterPro" id="IPR005158">
    <property type="entry name" value="BTAD"/>
</dbReference>
<feature type="repeat" description="TPR" evidence="5">
    <location>
        <begin position="814"/>
        <end position="847"/>
    </location>
</feature>
<accession>A0A919SR05</accession>
<dbReference type="InterPro" id="IPR011990">
    <property type="entry name" value="TPR-like_helical_dom_sf"/>
</dbReference>
<dbReference type="InterPro" id="IPR036388">
    <property type="entry name" value="WH-like_DNA-bd_sf"/>
</dbReference>
<dbReference type="Pfam" id="PF00486">
    <property type="entry name" value="Trans_reg_C"/>
    <property type="match status" value="1"/>
</dbReference>
<dbReference type="InterPro" id="IPR027417">
    <property type="entry name" value="P-loop_NTPase"/>
</dbReference>
<evidence type="ECO:0000259" key="7">
    <source>
        <dbReference type="PROSITE" id="PS50943"/>
    </source>
</evidence>
<dbReference type="SMART" id="SM00028">
    <property type="entry name" value="TPR"/>
    <property type="match status" value="6"/>
</dbReference>
<dbReference type="SMART" id="SM00530">
    <property type="entry name" value="HTH_XRE"/>
    <property type="match status" value="1"/>
</dbReference>
<dbReference type="AlphaFoldDB" id="A0A919SR05"/>
<keyword evidence="2" id="KW-0805">Transcription regulation</keyword>
<evidence type="ECO:0000313" key="9">
    <source>
        <dbReference type="EMBL" id="GIM76026.1"/>
    </source>
</evidence>
<dbReference type="InterPro" id="IPR051677">
    <property type="entry name" value="AfsR-DnrI-RedD_regulator"/>
</dbReference>
<evidence type="ECO:0000256" key="5">
    <source>
        <dbReference type="PROSITE-ProRule" id="PRU00339"/>
    </source>
</evidence>
<dbReference type="Proteomes" id="UP000680865">
    <property type="component" value="Unassembled WGS sequence"/>
</dbReference>
<dbReference type="Gene3D" id="1.10.10.10">
    <property type="entry name" value="Winged helix-like DNA-binding domain superfamily/Winged helix DNA-binding domain"/>
    <property type="match status" value="1"/>
</dbReference>
<proteinExistence type="inferred from homology"/>
<evidence type="ECO:0000256" key="4">
    <source>
        <dbReference type="ARBA" id="ARBA00023163"/>
    </source>
</evidence>
<dbReference type="Pfam" id="PF03704">
    <property type="entry name" value="BTAD"/>
    <property type="match status" value="1"/>
</dbReference>
<protein>
    <submittedName>
        <fullName evidence="9">XRE family transcriptional regulator</fullName>
    </submittedName>
</protein>
<evidence type="ECO:0000256" key="1">
    <source>
        <dbReference type="ARBA" id="ARBA00005820"/>
    </source>
</evidence>
<dbReference type="SUPFAM" id="SSF46894">
    <property type="entry name" value="C-terminal effector domain of the bipartite response regulators"/>
    <property type="match status" value="1"/>
</dbReference>
<dbReference type="GO" id="GO:0003677">
    <property type="term" value="F:DNA binding"/>
    <property type="evidence" value="ECO:0007669"/>
    <property type="project" value="UniProtKB-UniRule"/>
</dbReference>
<keyword evidence="3 6" id="KW-0238">DNA-binding</keyword>
<feature type="DNA-binding region" description="OmpR/PhoB-type" evidence="6">
    <location>
        <begin position="80"/>
        <end position="177"/>
    </location>
</feature>
<reference evidence="9" key="1">
    <citation type="submission" date="2021-03" db="EMBL/GenBank/DDBJ databases">
        <title>Whole genome shotgun sequence of Actinoplanes consettensis NBRC 14913.</title>
        <authorList>
            <person name="Komaki H."/>
            <person name="Tamura T."/>
        </authorList>
    </citation>
    <scope>NUCLEOTIDE SEQUENCE</scope>
    <source>
        <strain evidence="9">NBRC 14913</strain>
    </source>
</reference>
<feature type="domain" description="OmpR/PhoB-type" evidence="8">
    <location>
        <begin position="80"/>
        <end position="177"/>
    </location>
</feature>
<dbReference type="InterPro" id="IPR016032">
    <property type="entry name" value="Sig_transdc_resp-reg_C-effctor"/>
</dbReference>
<dbReference type="PROSITE" id="PS51755">
    <property type="entry name" value="OMPR_PHOB"/>
    <property type="match status" value="1"/>
</dbReference>
<dbReference type="GO" id="GO:0006355">
    <property type="term" value="P:regulation of DNA-templated transcription"/>
    <property type="evidence" value="ECO:0007669"/>
    <property type="project" value="InterPro"/>
</dbReference>
<dbReference type="Gene3D" id="1.10.260.40">
    <property type="entry name" value="lambda repressor-like DNA-binding domains"/>
    <property type="match status" value="1"/>
</dbReference>
<dbReference type="Gene3D" id="3.40.50.300">
    <property type="entry name" value="P-loop containing nucleotide triphosphate hydrolases"/>
    <property type="match status" value="1"/>
</dbReference>
<dbReference type="GO" id="GO:0000160">
    <property type="term" value="P:phosphorelay signal transduction system"/>
    <property type="evidence" value="ECO:0007669"/>
    <property type="project" value="InterPro"/>
</dbReference>
<evidence type="ECO:0000256" key="2">
    <source>
        <dbReference type="ARBA" id="ARBA00023015"/>
    </source>
</evidence>
<dbReference type="Pfam" id="PF13560">
    <property type="entry name" value="HTH_31"/>
    <property type="match status" value="1"/>
</dbReference>
<dbReference type="PANTHER" id="PTHR35807">
    <property type="entry name" value="TRANSCRIPTIONAL REGULATOR REDD-RELATED"/>
    <property type="match status" value="1"/>
</dbReference>
<evidence type="ECO:0000256" key="6">
    <source>
        <dbReference type="PROSITE-ProRule" id="PRU01091"/>
    </source>
</evidence>
<dbReference type="SMART" id="SM01043">
    <property type="entry name" value="BTAD"/>
    <property type="match status" value="1"/>
</dbReference>
<dbReference type="InterPro" id="IPR019734">
    <property type="entry name" value="TPR_rpt"/>
</dbReference>
<gene>
    <name evidence="9" type="ORF">Aco04nite_48240</name>
</gene>
<organism evidence="9 10">
    <name type="scientific">Winogradskya consettensis</name>
    <dbReference type="NCBI Taxonomy" id="113560"/>
    <lineage>
        <taxon>Bacteria</taxon>
        <taxon>Bacillati</taxon>
        <taxon>Actinomycetota</taxon>
        <taxon>Actinomycetes</taxon>
        <taxon>Micromonosporales</taxon>
        <taxon>Micromonosporaceae</taxon>
        <taxon>Winogradskya</taxon>
    </lineage>
</organism>
<keyword evidence="10" id="KW-1185">Reference proteome</keyword>
<evidence type="ECO:0000256" key="3">
    <source>
        <dbReference type="ARBA" id="ARBA00023125"/>
    </source>
</evidence>
<dbReference type="InterPro" id="IPR010982">
    <property type="entry name" value="Lambda_DNA-bd_dom_sf"/>
</dbReference>
<dbReference type="SUPFAM" id="SSF52540">
    <property type="entry name" value="P-loop containing nucleoside triphosphate hydrolases"/>
    <property type="match status" value="1"/>
</dbReference>
<feature type="domain" description="HTH cro/C1-type" evidence="7">
    <location>
        <begin position="12"/>
        <end position="67"/>
    </location>
</feature>
<evidence type="ECO:0000259" key="8">
    <source>
        <dbReference type="PROSITE" id="PS51755"/>
    </source>
</evidence>
<dbReference type="CDD" id="cd15831">
    <property type="entry name" value="BTAD"/>
    <property type="match status" value="1"/>
</dbReference>
<sequence>MDESGMTVGALVRDTRTRLGLTQGDLAKRAGVSLGSVRDLEQGRSSSPRPRLLDALGGALGMGHQDLSRLRQLARPAPLVPAPTNGGPLRISVLGPLGLTRAGQEVSIGAGRHRIVLARLAMTPDRPVGRDELIHLLWADDAPPSAANVLQTHVSRLRRLLTPGMVELAPGGYRLQATAAELDLVAYRERLAGGRDPQVPPSVAFDLVHDALEMWHGDVPAAGVPELEDDPLVTELADERVEAAIRLTRLGETLHREPQVLPVLRRLAPRHPYHESLHARLVVALAASGQQAAALEVYDEVRARLADELGLDPGTELREARQAVLRTRPDEVRAPVVRPWQAPAPPLDFTGRTAELHDVGRALRYPSGPSVVCVISGMAGVGKTSLALQAARSVRQDFPDGQIHLDLRGADRQPVGTPYALARLLRAAGVPGRAVPVDPDEAAALWRSTVSDRRLLVVLDNARNAAQVRPLLPGPGGSAVLITSRNRCAELDGAHLVELGTLSVTEALGMLGDRAADDATSAEALVEACGLLPVALRVIASRLKDGRVAMHDLLDRLADKRSRLARFSIGDIGVQASFELSYQELSTPVSSVFRAGALIPGETFHPAAVAALAGVGEQDATAALHELTAENLVQCTESGRFRYHDLLRLYAAQRPGDDRDPAALGPLFDWYLARTAAAMRLVYAEMVRLPLDIPADPAGFTDVNTATAWLHEELTGLLAAIDLAAAGPHRARAWQLADQLRGYFFVHRDVVSWLGSGQTGLAAAQAAGDDLAQAAMHQTIGQAYWAAGETQRAGEAYRAGVDAARRGGWLIGEAYLLHNLGLIRQELGQPTEAEQLYRQALEISEGPEFSHIRAVTLNDLGAMCNETGRLTEAVVHFKAALALNRGAARRRSAVVNLGNLGMVLRLLEEFDTAREHLTAALDYHRTTGALNGQMATLDELSLLYQQQAEWSAALSAATEAVSIAVRLRDLRSEAGVLATLGFALLGARAIEDAAERFTRCLQLCRDNGYLYFEVQAGVGLAEVRLASGDPAEARVVAEAALDLADRKKYRIFQGDARLALARTAMTTGDLARAERLCKEAATLHEGLPARLRAGRELLLAAAWRH</sequence>
<keyword evidence="4" id="KW-0804">Transcription</keyword>
<evidence type="ECO:0000313" key="10">
    <source>
        <dbReference type="Proteomes" id="UP000680865"/>
    </source>
</evidence>
<name>A0A919SR05_9ACTN</name>
<comment type="caution">
    <text evidence="9">The sequence shown here is derived from an EMBL/GenBank/DDBJ whole genome shotgun (WGS) entry which is preliminary data.</text>
</comment>
<dbReference type="SUPFAM" id="SSF47413">
    <property type="entry name" value="lambda repressor-like DNA-binding domains"/>
    <property type="match status" value="1"/>
</dbReference>
<dbReference type="InterPro" id="IPR001387">
    <property type="entry name" value="Cro/C1-type_HTH"/>
</dbReference>
<comment type="similarity">
    <text evidence="1">Belongs to the AfsR/DnrI/RedD regulatory family.</text>
</comment>
<dbReference type="SUPFAM" id="SSF48452">
    <property type="entry name" value="TPR-like"/>
    <property type="match status" value="3"/>
</dbReference>
<dbReference type="CDD" id="cd00093">
    <property type="entry name" value="HTH_XRE"/>
    <property type="match status" value="1"/>
</dbReference>
<dbReference type="Gene3D" id="1.25.40.10">
    <property type="entry name" value="Tetratricopeptide repeat domain"/>
    <property type="match status" value="3"/>
</dbReference>
<dbReference type="PRINTS" id="PR00364">
    <property type="entry name" value="DISEASERSIST"/>
</dbReference>
<keyword evidence="5" id="KW-0802">TPR repeat</keyword>
<dbReference type="Pfam" id="PF13424">
    <property type="entry name" value="TPR_12"/>
    <property type="match status" value="1"/>
</dbReference>
<dbReference type="SMART" id="SM00862">
    <property type="entry name" value="Trans_reg_C"/>
    <property type="match status" value="1"/>
</dbReference>
<dbReference type="PROSITE" id="PS50943">
    <property type="entry name" value="HTH_CROC1"/>
    <property type="match status" value="1"/>
</dbReference>
<dbReference type="PROSITE" id="PS50005">
    <property type="entry name" value="TPR"/>
    <property type="match status" value="1"/>
</dbReference>